<comment type="caution">
    <text evidence="1">The sequence shown here is derived from an EMBL/GenBank/DDBJ whole genome shotgun (WGS) entry which is preliminary data.</text>
</comment>
<proteinExistence type="predicted"/>
<evidence type="ECO:0000313" key="1">
    <source>
        <dbReference type="EMBL" id="KAJ5480992.1"/>
    </source>
</evidence>
<keyword evidence="2" id="KW-1185">Reference proteome</keyword>
<organism evidence="1 2">
    <name type="scientific">Penicillium diatomitis</name>
    <dbReference type="NCBI Taxonomy" id="2819901"/>
    <lineage>
        <taxon>Eukaryota</taxon>
        <taxon>Fungi</taxon>
        <taxon>Dikarya</taxon>
        <taxon>Ascomycota</taxon>
        <taxon>Pezizomycotina</taxon>
        <taxon>Eurotiomycetes</taxon>
        <taxon>Eurotiomycetidae</taxon>
        <taxon>Eurotiales</taxon>
        <taxon>Aspergillaceae</taxon>
        <taxon>Penicillium</taxon>
    </lineage>
</organism>
<reference evidence="1" key="1">
    <citation type="submission" date="2022-12" db="EMBL/GenBank/DDBJ databases">
        <authorList>
            <person name="Petersen C."/>
        </authorList>
    </citation>
    <scope>NUCLEOTIDE SEQUENCE</scope>
    <source>
        <strain evidence="1">IBT 30728</strain>
    </source>
</reference>
<evidence type="ECO:0000313" key="2">
    <source>
        <dbReference type="Proteomes" id="UP001148312"/>
    </source>
</evidence>
<sequence>MYTTGPGVVFDGWVNLDNGTQGSTHETQNFSILIKREGATNLGHLPTEIFSIMLTIDVLQMGQPSKELPAYYIPSRDAANTQLVILKPSGWATLCDVVPFRKETSRPAAGYLTKYHI</sequence>
<dbReference type="EMBL" id="JAPWDQ010000009">
    <property type="protein sequence ID" value="KAJ5480992.1"/>
    <property type="molecule type" value="Genomic_DNA"/>
</dbReference>
<accession>A0A9W9X2K8</accession>
<dbReference type="AlphaFoldDB" id="A0A9W9X2K8"/>
<dbReference type="RefSeq" id="XP_056788422.1">
    <property type="nucleotide sequence ID" value="XM_056936487.1"/>
</dbReference>
<name>A0A9W9X2K8_9EURO</name>
<reference evidence="1" key="2">
    <citation type="journal article" date="2023" name="IMA Fungus">
        <title>Comparative genomic study of the Penicillium genus elucidates a diverse pangenome and 15 lateral gene transfer events.</title>
        <authorList>
            <person name="Petersen C."/>
            <person name="Sorensen T."/>
            <person name="Nielsen M.R."/>
            <person name="Sondergaard T.E."/>
            <person name="Sorensen J.L."/>
            <person name="Fitzpatrick D.A."/>
            <person name="Frisvad J.C."/>
            <person name="Nielsen K.L."/>
        </authorList>
    </citation>
    <scope>NUCLEOTIDE SEQUENCE</scope>
    <source>
        <strain evidence="1">IBT 30728</strain>
    </source>
</reference>
<dbReference type="Proteomes" id="UP001148312">
    <property type="component" value="Unassembled WGS sequence"/>
</dbReference>
<protein>
    <submittedName>
        <fullName evidence="1">Uncharacterized protein</fullName>
    </submittedName>
</protein>
<dbReference type="GeneID" id="81626736"/>
<gene>
    <name evidence="1" type="ORF">N7539_006886</name>
</gene>